<dbReference type="InterPro" id="IPR032675">
    <property type="entry name" value="LRR_dom_sf"/>
</dbReference>
<feature type="region of interest" description="Disordered" evidence="1">
    <location>
        <begin position="356"/>
        <end position="394"/>
    </location>
</feature>
<dbReference type="InParanoid" id="E4X5N0"/>
<proteinExistence type="predicted"/>
<dbReference type="PANTHER" id="PTHR24110">
    <property type="entry name" value="CENTROSOMAL PROTEIN OF 78 KDA"/>
    <property type="match status" value="1"/>
</dbReference>
<keyword evidence="3" id="KW-1185">Reference proteome</keyword>
<accession>E4X5N0</accession>
<sequence length="526" mass="59646">MEFSSTRIRKRGENDFLTSYEHNCILQDTIPLKIVKESYQSNCLCLDVSKLRYEDWSPLLNALASAKTIQKIRFSSSWLNSKPVPVIHQEAAQIQTQIANSLKKLFSKKNDLNELSFEHFPVKGNAMTALGEALLGQFCSILSLSLRDCSIGDLGYSKLQNFLRGNSILRKLDVSCCDLSAVAMSMIVDTLKSQFMMGHGKNWEENLREEHSRNTVKNSYFSGLQTIKMNKNPRIGPSVVALFSSISEDDIRCLERVELRNCGIPSNREVDYALQELIENIPENLAVFDLRQNSLLDSDTSRALVQLLMATLIENHPNDDYASLTGSRASFSTNNNYKIASAKVNTNLKTKNLSTTYDIPAPSAQSERKPAKTAARHFPNSAETASNSDSSDDFELDDMEFIDLPGSRGSSPIKAEKKDWERLYNEEKMKRKEDEKANQLVKDKFKLMSKRMTEMEQILTAKNTEIQHLKEDQLGHVLVEENFLENIEATFSKFQGFLRRLNNLGISEIQNLPDFKNLIELTSPEH</sequence>
<dbReference type="Proteomes" id="UP000001307">
    <property type="component" value="Unassembled WGS sequence"/>
</dbReference>
<protein>
    <recommendedName>
        <fullName evidence="4">Centrosomal protein of 78 kDa</fullName>
    </recommendedName>
</protein>
<dbReference type="SMART" id="SM00368">
    <property type="entry name" value="LRR_RI"/>
    <property type="match status" value="3"/>
</dbReference>
<gene>
    <name evidence="2" type="ORF">GSOID_T00002495001</name>
</gene>
<evidence type="ECO:0000313" key="2">
    <source>
        <dbReference type="EMBL" id="CBY07516.1"/>
    </source>
</evidence>
<organism evidence="2">
    <name type="scientific">Oikopleura dioica</name>
    <name type="common">Tunicate</name>
    <dbReference type="NCBI Taxonomy" id="34765"/>
    <lineage>
        <taxon>Eukaryota</taxon>
        <taxon>Metazoa</taxon>
        <taxon>Chordata</taxon>
        <taxon>Tunicata</taxon>
        <taxon>Appendicularia</taxon>
        <taxon>Copelata</taxon>
        <taxon>Oikopleuridae</taxon>
        <taxon>Oikopleura</taxon>
    </lineage>
</organism>
<dbReference type="FunCoup" id="E4X5N0">
    <property type="interactions" value="16"/>
</dbReference>
<dbReference type="AlphaFoldDB" id="E4X5N0"/>
<dbReference type="SUPFAM" id="SSF52047">
    <property type="entry name" value="RNI-like"/>
    <property type="match status" value="1"/>
</dbReference>
<name>E4X5N0_OIKDI</name>
<evidence type="ECO:0008006" key="4">
    <source>
        <dbReference type="Google" id="ProtNLM"/>
    </source>
</evidence>
<dbReference type="OrthoDB" id="78308at2759"/>
<dbReference type="Gene3D" id="3.80.10.10">
    <property type="entry name" value="Ribonuclease Inhibitor"/>
    <property type="match status" value="1"/>
</dbReference>
<evidence type="ECO:0000256" key="1">
    <source>
        <dbReference type="SAM" id="MobiDB-lite"/>
    </source>
</evidence>
<reference evidence="2" key="1">
    <citation type="journal article" date="2010" name="Science">
        <title>Plasticity of animal genome architecture unmasked by rapid evolution of a pelagic tunicate.</title>
        <authorList>
            <person name="Denoeud F."/>
            <person name="Henriet S."/>
            <person name="Mungpakdee S."/>
            <person name="Aury J.M."/>
            <person name="Da Silva C."/>
            <person name="Brinkmann H."/>
            <person name="Mikhaleva J."/>
            <person name="Olsen L.C."/>
            <person name="Jubin C."/>
            <person name="Canestro C."/>
            <person name="Bouquet J.M."/>
            <person name="Danks G."/>
            <person name="Poulain J."/>
            <person name="Campsteijn C."/>
            <person name="Adamski M."/>
            <person name="Cross I."/>
            <person name="Yadetie F."/>
            <person name="Muffato M."/>
            <person name="Louis A."/>
            <person name="Butcher S."/>
            <person name="Tsagkogeorga G."/>
            <person name="Konrad A."/>
            <person name="Singh S."/>
            <person name="Jensen M.F."/>
            <person name="Cong E.H."/>
            <person name="Eikeseth-Otteraa H."/>
            <person name="Noel B."/>
            <person name="Anthouard V."/>
            <person name="Porcel B.M."/>
            <person name="Kachouri-Lafond R."/>
            <person name="Nishino A."/>
            <person name="Ugolini M."/>
            <person name="Chourrout P."/>
            <person name="Nishida H."/>
            <person name="Aasland R."/>
            <person name="Huzurbazar S."/>
            <person name="Westhof E."/>
            <person name="Delsuc F."/>
            <person name="Lehrach H."/>
            <person name="Reinhardt R."/>
            <person name="Weissenbach J."/>
            <person name="Roy S.W."/>
            <person name="Artiguenave F."/>
            <person name="Postlethwait J.H."/>
            <person name="Manak J.R."/>
            <person name="Thompson E.M."/>
            <person name="Jaillon O."/>
            <person name="Du Pasquier L."/>
            <person name="Boudinot P."/>
            <person name="Liberles D.A."/>
            <person name="Volff J.N."/>
            <person name="Philippe H."/>
            <person name="Lenhard B."/>
            <person name="Roest Crollius H."/>
            <person name="Wincker P."/>
            <person name="Chourrout D."/>
        </authorList>
    </citation>
    <scope>NUCLEOTIDE SEQUENCE [LARGE SCALE GENOMIC DNA]</scope>
</reference>
<dbReference type="PANTHER" id="PTHR24110:SF3">
    <property type="entry name" value="CENTROSOMAL PROTEIN OF 78 KDA"/>
    <property type="match status" value="1"/>
</dbReference>
<evidence type="ECO:0000313" key="3">
    <source>
        <dbReference type="Proteomes" id="UP000001307"/>
    </source>
</evidence>
<dbReference type="EMBL" id="FN653026">
    <property type="protein sequence ID" value="CBY07516.1"/>
    <property type="molecule type" value="Genomic_DNA"/>
</dbReference>